<keyword evidence="2" id="KW-0201">Cytochrome c-type biogenesis</keyword>
<dbReference type="CDD" id="cd02966">
    <property type="entry name" value="TlpA_like_family"/>
    <property type="match status" value="1"/>
</dbReference>
<keyword evidence="3" id="KW-1015">Disulfide bond</keyword>
<dbReference type="Pfam" id="PF00578">
    <property type="entry name" value="AhpC-TSA"/>
    <property type="match status" value="1"/>
</dbReference>
<dbReference type="Proteomes" id="UP000634134">
    <property type="component" value="Unassembled WGS sequence"/>
</dbReference>
<reference evidence="7" key="1">
    <citation type="submission" date="2023-07" db="EMBL/GenBank/DDBJ databases">
        <title>Dyadobacter sp. nov 'subterranea' isolated from contaminted grondwater.</title>
        <authorList>
            <person name="Szabo I."/>
            <person name="Al-Omari J."/>
            <person name="Szerdahelyi S.G."/>
            <person name="Rado J."/>
        </authorList>
    </citation>
    <scope>NUCLEOTIDE SEQUENCE [LARGE SCALE GENOMIC DNA]</scope>
    <source>
        <strain evidence="7">UP-52</strain>
    </source>
</reference>
<dbReference type="InterPro" id="IPR000866">
    <property type="entry name" value="AhpC/TSA"/>
</dbReference>
<evidence type="ECO:0000256" key="2">
    <source>
        <dbReference type="ARBA" id="ARBA00022748"/>
    </source>
</evidence>
<dbReference type="RefSeq" id="WP_194119835.1">
    <property type="nucleotide sequence ID" value="NZ_JACYGY010000001.1"/>
</dbReference>
<dbReference type="PANTHER" id="PTHR42852">
    <property type="entry name" value="THIOL:DISULFIDE INTERCHANGE PROTEIN DSBE"/>
    <property type="match status" value="1"/>
</dbReference>
<keyword evidence="7" id="KW-1185">Reference proteome</keyword>
<dbReference type="PROSITE" id="PS51352">
    <property type="entry name" value="THIOREDOXIN_2"/>
    <property type="match status" value="1"/>
</dbReference>
<sequence length="448" mass="51341">MKYTALCILIIFDILFSCNPKSELAGAIVSLPLKIVDGFGPFQADYVLISPEYTADNSRGSVWVKTYLPVTGIPSNWKSVVKSMVTFDYRQLIYQNFHAGNISQQEYKSFQKSWEWTPDEKYLSKKPIKCFVYVIRGMDATGKIAVMIDINNDLDFKDEHPFYPESANFGHAMRNYSKITKVSYEIFSEGKVELRRLPMIVKHVADQPLNRDYLYSIPQYAQTILRHDGRDYELAIRRGFSAPDYESPEIVLLSKSDSIKKYNFFDGIGKGELLSVGTSPNQVTYRNKGVDPDHKTLQLEIVEEDKKLYSTQIGYQFKPLESKEFATGKMIRTSAYKGKYIFIDFWGTWCKPCVEELPDLQKTYQAINKNKIEFISIACLDSPVKLSGFLKKNPLPWTQILSDSTNRLVETYGVQGFPFNLIIGPDGKIVARNLHNKDLKKKLVELSE</sequence>
<comment type="caution">
    <text evidence="6">The sequence shown here is derived from an EMBL/GenBank/DDBJ whole genome shotgun (WGS) entry which is preliminary data.</text>
</comment>
<evidence type="ECO:0000256" key="4">
    <source>
        <dbReference type="ARBA" id="ARBA00023284"/>
    </source>
</evidence>
<dbReference type="InterPro" id="IPR013766">
    <property type="entry name" value="Thioredoxin_domain"/>
</dbReference>
<gene>
    <name evidence="6" type="ORF">IEE83_06680</name>
</gene>
<evidence type="ECO:0000259" key="5">
    <source>
        <dbReference type="PROSITE" id="PS51352"/>
    </source>
</evidence>
<accession>A0ABR9W7W9</accession>
<name>A0ABR9W7W9_9BACT</name>
<dbReference type="SUPFAM" id="SSF52833">
    <property type="entry name" value="Thioredoxin-like"/>
    <property type="match status" value="1"/>
</dbReference>
<protein>
    <submittedName>
        <fullName evidence="6">TlpA family protein disulfide reductase</fullName>
    </submittedName>
</protein>
<organism evidence="6 7">
    <name type="scientific">Dyadobacter subterraneus</name>
    <dbReference type="NCBI Taxonomy" id="2773304"/>
    <lineage>
        <taxon>Bacteria</taxon>
        <taxon>Pseudomonadati</taxon>
        <taxon>Bacteroidota</taxon>
        <taxon>Cytophagia</taxon>
        <taxon>Cytophagales</taxon>
        <taxon>Spirosomataceae</taxon>
        <taxon>Dyadobacter</taxon>
    </lineage>
</organism>
<keyword evidence="4" id="KW-0676">Redox-active center</keyword>
<dbReference type="InterPro" id="IPR036249">
    <property type="entry name" value="Thioredoxin-like_sf"/>
</dbReference>
<dbReference type="Gene3D" id="3.40.30.10">
    <property type="entry name" value="Glutaredoxin"/>
    <property type="match status" value="1"/>
</dbReference>
<evidence type="ECO:0000256" key="1">
    <source>
        <dbReference type="ARBA" id="ARBA00004196"/>
    </source>
</evidence>
<dbReference type="EMBL" id="JACYGY010000001">
    <property type="protein sequence ID" value="MBE9461562.1"/>
    <property type="molecule type" value="Genomic_DNA"/>
</dbReference>
<evidence type="ECO:0000256" key="3">
    <source>
        <dbReference type="ARBA" id="ARBA00023157"/>
    </source>
</evidence>
<dbReference type="PANTHER" id="PTHR42852:SF6">
    <property type="entry name" value="THIOL:DISULFIDE INTERCHANGE PROTEIN DSBE"/>
    <property type="match status" value="1"/>
</dbReference>
<comment type="subcellular location">
    <subcellularLocation>
        <location evidence="1">Cell envelope</location>
    </subcellularLocation>
</comment>
<dbReference type="InterPro" id="IPR050553">
    <property type="entry name" value="Thioredoxin_ResA/DsbE_sf"/>
</dbReference>
<proteinExistence type="predicted"/>
<evidence type="ECO:0000313" key="6">
    <source>
        <dbReference type="EMBL" id="MBE9461562.1"/>
    </source>
</evidence>
<feature type="domain" description="Thioredoxin" evidence="5">
    <location>
        <begin position="311"/>
        <end position="448"/>
    </location>
</feature>
<evidence type="ECO:0000313" key="7">
    <source>
        <dbReference type="Proteomes" id="UP000634134"/>
    </source>
</evidence>